<evidence type="ECO:0000256" key="1">
    <source>
        <dbReference type="ARBA" id="ARBA00022729"/>
    </source>
</evidence>
<name>A0A1M5M3P1_9FIRM</name>
<dbReference type="InterPro" id="IPR051933">
    <property type="entry name" value="Resuscitation_pf_RpfB"/>
</dbReference>
<dbReference type="Pfam" id="PF07501">
    <property type="entry name" value="G5"/>
    <property type="match status" value="1"/>
</dbReference>
<dbReference type="InterPro" id="IPR010611">
    <property type="entry name" value="3D_dom"/>
</dbReference>
<evidence type="ECO:0000256" key="2">
    <source>
        <dbReference type="SAM" id="MobiDB-lite"/>
    </source>
</evidence>
<dbReference type="Pfam" id="PF03990">
    <property type="entry name" value="DUF348"/>
    <property type="match status" value="1"/>
</dbReference>
<feature type="domain" description="G5" evidence="4">
    <location>
        <begin position="85"/>
        <end position="165"/>
    </location>
</feature>
<proteinExistence type="predicted"/>
<dbReference type="EMBL" id="FQWX01000006">
    <property type="protein sequence ID" value="SHG71836.1"/>
    <property type="molecule type" value="Genomic_DNA"/>
</dbReference>
<dbReference type="GO" id="GO:0019867">
    <property type="term" value="C:outer membrane"/>
    <property type="evidence" value="ECO:0007669"/>
    <property type="project" value="InterPro"/>
</dbReference>
<protein>
    <recommendedName>
        <fullName evidence="4">G5 domain-containing protein</fullName>
    </recommendedName>
</protein>
<keyword evidence="1" id="KW-0732">Signal</keyword>
<dbReference type="Gene3D" id="2.20.230.10">
    <property type="entry name" value="Resuscitation-promoting factor rpfb"/>
    <property type="match status" value="1"/>
</dbReference>
<dbReference type="SMART" id="SM01208">
    <property type="entry name" value="G5"/>
    <property type="match status" value="1"/>
</dbReference>
<keyword evidence="3" id="KW-0812">Transmembrane</keyword>
<dbReference type="AlphaFoldDB" id="A0A1M5M3P1"/>
<keyword evidence="3" id="KW-0472">Membrane</keyword>
<dbReference type="PANTHER" id="PTHR39160:SF4">
    <property type="entry name" value="RESUSCITATION-PROMOTING FACTOR RPFB"/>
    <property type="match status" value="1"/>
</dbReference>
<dbReference type="Proteomes" id="UP000243255">
    <property type="component" value="Unassembled WGS sequence"/>
</dbReference>
<dbReference type="InterPro" id="IPR007137">
    <property type="entry name" value="DUF348"/>
</dbReference>
<dbReference type="PROSITE" id="PS51257">
    <property type="entry name" value="PROKAR_LIPOPROTEIN"/>
    <property type="match status" value="1"/>
</dbReference>
<dbReference type="InterPro" id="IPR036908">
    <property type="entry name" value="RlpA-like_sf"/>
</dbReference>
<evidence type="ECO:0000313" key="5">
    <source>
        <dbReference type="EMBL" id="SHG71836.1"/>
    </source>
</evidence>
<dbReference type="RefSeq" id="WP_073124548.1">
    <property type="nucleotide sequence ID" value="NZ_BAABCH010000022.1"/>
</dbReference>
<dbReference type="Pfam" id="PF06725">
    <property type="entry name" value="3D"/>
    <property type="match status" value="1"/>
</dbReference>
<dbReference type="Gene3D" id="2.40.40.10">
    <property type="entry name" value="RlpA-like domain"/>
    <property type="match status" value="1"/>
</dbReference>
<evidence type="ECO:0000313" key="6">
    <source>
        <dbReference type="Proteomes" id="UP000243255"/>
    </source>
</evidence>
<dbReference type="InterPro" id="IPR011098">
    <property type="entry name" value="G5_dom"/>
</dbReference>
<organism evidence="5 6">
    <name type="scientific">Asaccharospora irregularis DSM 2635</name>
    <dbReference type="NCBI Taxonomy" id="1121321"/>
    <lineage>
        <taxon>Bacteria</taxon>
        <taxon>Bacillati</taxon>
        <taxon>Bacillota</taxon>
        <taxon>Clostridia</taxon>
        <taxon>Peptostreptococcales</taxon>
        <taxon>Peptostreptococcaceae</taxon>
        <taxon>Asaccharospora</taxon>
    </lineage>
</organism>
<dbReference type="PANTHER" id="PTHR39160">
    <property type="entry name" value="CELL WALL-BINDING PROTEIN YOCH"/>
    <property type="match status" value="1"/>
</dbReference>
<dbReference type="PROSITE" id="PS51109">
    <property type="entry name" value="G5"/>
    <property type="match status" value="1"/>
</dbReference>
<dbReference type="CDD" id="cd14667">
    <property type="entry name" value="3D_containing_proteins"/>
    <property type="match status" value="1"/>
</dbReference>
<keyword evidence="6" id="KW-1185">Reference proteome</keyword>
<dbReference type="STRING" id="1121321.SAMN04488530_10623"/>
<gene>
    <name evidence="5" type="ORF">SAMN04488530_10623</name>
</gene>
<feature type="compositionally biased region" description="Low complexity" evidence="2">
    <location>
        <begin position="170"/>
        <end position="187"/>
    </location>
</feature>
<accession>A0A1M5M3P1</accession>
<dbReference type="InterPro" id="IPR059180">
    <property type="entry name" value="3D_YorM"/>
</dbReference>
<dbReference type="OrthoDB" id="9798935at2"/>
<dbReference type="SUPFAM" id="SSF50685">
    <property type="entry name" value="Barwin-like endoglucanases"/>
    <property type="match status" value="1"/>
</dbReference>
<dbReference type="GO" id="GO:0009254">
    <property type="term" value="P:peptidoglycan turnover"/>
    <property type="evidence" value="ECO:0007669"/>
    <property type="project" value="InterPro"/>
</dbReference>
<evidence type="ECO:0000256" key="3">
    <source>
        <dbReference type="SAM" id="Phobius"/>
    </source>
</evidence>
<dbReference type="GO" id="GO:0004553">
    <property type="term" value="F:hydrolase activity, hydrolyzing O-glycosyl compounds"/>
    <property type="evidence" value="ECO:0007669"/>
    <property type="project" value="InterPro"/>
</dbReference>
<feature type="region of interest" description="Disordered" evidence="2">
    <location>
        <begin position="170"/>
        <end position="193"/>
    </location>
</feature>
<reference evidence="6" key="1">
    <citation type="submission" date="2016-11" db="EMBL/GenBank/DDBJ databases">
        <authorList>
            <person name="Varghese N."/>
            <person name="Submissions S."/>
        </authorList>
    </citation>
    <scope>NUCLEOTIDE SEQUENCE [LARGE SCALE GENOMIC DNA]</scope>
    <source>
        <strain evidence="6">DSM 2635</strain>
    </source>
</reference>
<sequence length="279" mass="30683">MNLKDKNIKKVSALVGLLSVGFLSCGYFVLDKDVTLINKGKEEVVSTHKLNVEDFLEEQGVSYDGNDIINVGLNDKLSDGMKIEVIEVREETVKKSEEIPFEVSVEEDSSLLKGTTEVEKEGKKGTKELTYKRTYHNGKKVDEKFVKEVVLENPVGKVVKKGTKVELVASVSRGTSTRSKSTTSQSSTDKRGRHMSVVATAYSGDSITSTGTKPRWGVIAVDPSVIPYGTKVYIPQFNKTFIAEDCGGAIKGNKIDIFMEDSSKVPGWGRRTIDIYIVS</sequence>
<evidence type="ECO:0000259" key="4">
    <source>
        <dbReference type="PROSITE" id="PS51109"/>
    </source>
</evidence>
<feature type="transmembrane region" description="Helical" evidence="3">
    <location>
        <begin position="12"/>
        <end position="30"/>
    </location>
</feature>
<keyword evidence="3" id="KW-1133">Transmembrane helix</keyword>